<evidence type="ECO:0000256" key="5">
    <source>
        <dbReference type="ARBA" id="ARBA00035202"/>
    </source>
</evidence>
<keyword evidence="6" id="KW-0699">rRNA-binding</keyword>
<keyword evidence="4 6" id="KW-0687">Ribonucleoprotein</keyword>
<dbReference type="GO" id="GO:0070180">
    <property type="term" value="F:large ribosomal subunit rRNA binding"/>
    <property type="evidence" value="ECO:0007669"/>
    <property type="project" value="UniProtKB-UniRule"/>
</dbReference>
<dbReference type="HAMAP" id="MF_00362">
    <property type="entry name" value="Ribosomal_uL10"/>
    <property type="match status" value="1"/>
</dbReference>
<organism evidence="7 8">
    <name type="scientific">Kolteria novifilia</name>
    <dbReference type="NCBI Taxonomy" id="2527975"/>
    <lineage>
        <taxon>Bacteria</taxon>
        <taxon>Pseudomonadati</taxon>
        <taxon>Planctomycetota</taxon>
        <taxon>Planctomycetia</taxon>
        <taxon>Kolteriales</taxon>
        <taxon>Kolteriaceae</taxon>
        <taxon>Kolteria</taxon>
    </lineage>
</organism>
<dbReference type="InterPro" id="IPR001790">
    <property type="entry name" value="Ribosomal_uL10"/>
</dbReference>
<dbReference type="Pfam" id="PF00466">
    <property type="entry name" value="Ribosomal_L10"/>
    <property type="match status" value="1"/>
</dbReference>
<accession>A0A518BAM5</accession>
<keyword evidence="8" id="KW-1185">Reference proteome</keyword>
<evidence type="ECO:0000313" key="7">
    <source>
        <dbReference type="EMBL" id="QDU64031.1"/>
    </source>
</evidence>
<dbReference type="AlphaFoldDB" id="A0A518BAM5"/>
<evidence type="ECO:0000256" key="3">
    <source>
        <dbReference type="ARBA" id="ARBA00022980"/>
    </source>
</evidence>
<dbReference type="InterPro" id="IPR047865">
    <property type="entry name" value="Ribosomal_uL10_bac_type"/>
</dbReference>
<dbReference type="CDD" id="cd05797">
    <property type="entry name" value="Ribosomal_L10"/>
    <property type="match status" value="1"/>
</dbReference>
<protein>
    <recommendedName>
        <fullName evidence="5 6">Large ribosomal subunit protein uL10</fullName>
    </recommendedName>
</protein>
<dbReference type="GO" id="GO:1990904">
    <property type="term" value="C:ribonucleoprotein complex"/>
    <property type="evidence" value="ECO:0007669"/>
    <property type="project" value="UniProtKB-KW"/>
</dbReference>
<comment type="similarity">
    <text evidence="2 6">Belongs to the universal ribosomal protein uL10 family.</text>
</comment>
<comment type="subunit">
    <text evidence="6">Part of the ribosomal stalk of the 50S ribosomal subunit. The N-terminus interacts with L11 and the large rRNA to form the base of the stalk. The C-terminus forms an elongated spine to which L12 dimers bind in a sequential fashion forming a multimeric L10(L12)X complex.</text>
</comment>
<dbReference type="GO" id="GO:0006412">
    <property type="term" value="P:translation"/>
    <property type="evidence" value="ECO:0007669"/>
    <property type="project" value="UniProtKB-UniRule"/>
</dbReference>
<evidence type="ECO:0000256" key="6">
    <source>
        <dbReference type="HAMAP-Rule" id="MF_00362"/>
    </source>
</evidence>
<dbReference type="RefSeq" id="WP_145261945.1">
    <property type="nucleotide sequence ID" value="NZ_CP036279.1"/>
</dbReference>
<evidence type="ECO:0000313" key="8">
    <source>
        <dbReference type="Proteomes" id="UP000317093"/>
    </source>
</evidence>
<dbReference type="GO" id="GO:0005840">
    <property type="term" value="C:ribosome"/>
    <property type="evidence" value="ECO:0007669"/>
    <property type="project" value="UniProtKB-KW"/>
</dbReference>
<dbReference type="EMBL" id="CP036279">
    <property type="protein sequence ID" value="QDU64031.1"/>
    <property type="molecule type" value="Genomic_DNA"/>
</dbReference>
<sequence>MSRFVKELEMKHLRRRMDGVEDVVIVNVVGMEALESNELRLELRKKGIEMQVVKNSLARKVLADMGYPPVDEILSGPSAIAWGGEGIVELAREISEWAKKVEKLQVKGACVSGQAVDAQGVDVLSKLPSRVELIGQVVGMLLGAGSAPVAMINNVGAQVASQIQQLAERESGDG</sequence>
<evidence type="ECO:0000256" key="2">
    <source>
        <dbReference type="ARBA" id="ARBA00008889"/>
    </source>
</evidence>
<evidence type="ECO:0000256" key="1">
    <source>
        <dbReference type="ARBA" id="ARBA00002633"/>
    </source>
</evidence>
<reference evidence="7 8" key="1">
    <citation type="submission" date="2019-02" db="EMBL/GenBank/DDBJ databases">
        <title>Deep-cultivation of Planctomycetes and their phenomic and genomic characterization uncovers novel biology.</title>
        <authorList>
            <person name="Wiegand S."/>
            <person name="Jogler M."/>
            <person name="Boedeker C."/>
            <person name="Pinto D."/>
            <person name="Vollmers J."/>
            <person name="Rivas-Marin E."/>
            <person name="Kohn T."/>
            <person name="Peeters S.H."/>
            <person name="Heuer A."/>
            <person name="Rast P."/>
            <person name="Oberbeckmann S."/>
            <person name="Bunk B."/>
            <person name="Jeske O."/>
            <person name="Meyerdierks A."/>
            <person name="Storesund J.E."/>
            <person name="Kallscheuer N."/>
            <person name="Luecker S."/>
            <person name="Lage O.M."/>
            <person name="Pohl T."/>
            <person name="Merkel B.J."/>
            <person name="Hornburger P."/>
            <person name="Mueller R.-W."/>
            <person name="Bruemmer F."/>
            <person name="Labrenz M."/>
            <person name="Spormann A.M."/>
            <person name="Op den Camp H."/>
            <person name="Overmann J."/>
            <person name="Amann R."/>
            <person name="Jetten M.S.M."/>
            <person name="Mascher T."/>
            <person name="Medema M.H."/>
            <person name="Devos D.P."/>
            <person name="Kaster A.-K."/>
            <person name="Ovreas L."/>
            <person name="Rohde M."/>
            <person name="Galperin M.Y."/>
            <person name="Jogler C."/>
        </authorList>
    </citation>
    <scope>NUCLEOTIDE SEQUENCE [LARGE SCALE GENOMIC DNA]</scope>
    <source>
        <strain evidence="7 8">Pan216</strain>
    </source>
</reference>
<keyword evidence="3 6" id="KW-0689">Ribosomal protein</keyword>
<dbReference type="Proteomes" id="UP000317093">
    <property type="component" value="Chromosome"/>
</dbReference>
<dbReference type="InterPro" id="IPR022973">
    <property type="entry name" value="Ribosomal_uL10_bac"/>
</dbReference>
<dbReference type="NCBIfam" id="NF000955">
    <property type="entry name" value="PRK00099.1-1"/>
    <property type="match status" value="1"/>
</dbReference>
<name>A0A518BAM5_9BACT</name>
<keyword evidence="6" id="KW-0694">RNA-binding</keyword>
<dbReference type="InterPro" id="IPR043141">
    <property type="entry name" value="Ribosomal_uL10-like_sf"/>
</dbReference>
<proteinExistence type="inferred from homology"/>
<dbReference type="Gene3D" id="3.30.70.1730">
    <property type="match status" value="1"/>
</dbReference>
<dbReference type="OrthoDB" id="278380at2"/>
<comment type="function">
    <text evidence="1 6">Forms part of the ribosomal stalk, playing a central role in the interaction of the ribosome with GTP-bound translation factors.</text>
</comment>
<dbReference type="SUPFAM" id="SSF160369">
    <property type="entry name" value="Ribosomal protein L10-like"/>
    <property type="match status" value="1"/>
</dbReference>
<dbReference type="PANTHER" id="PTHR11560">
    <property type="entry name" value="39S RIBOSOMAL PROTEIN L10, MITOCHONDRIAL"/>
    <property type="match status" value="1"/>
</dbReference>
<gene>
    <name evidence="6 7" type="primary">rplJ</name>
    <name evidence="7" type="ORF">Pan216_49190</name>
</gene>
<evidence type="ECO:0000256" key="4">
    <source>
        <dbReference type="ARBA" id="ARBA00023274"/>
    </source>
</evidence>
<dbReference type="KEGG" id="knv:Pan216_49190"/>